<evidence type="ECO:0000256" key="1">
    <source>
        <dbReference type="ARBA" id="ARBA00004141"/>
    </source>
</evidence>
<feature type="transmembrane region" description="Helical" evidence="14">
    <location>
        <begin position="141"/>
        <end position="159"/>
    </location>
</feature>
<name>A0A0A8K8U0_9HYPH</name>
<comment type="similarity">
    <text evidence="2">Belongs to the TMEM175 family.</text>
</comment>
<keyword evidence="8 14" id="KW-1133">Transmembrane helix</keyword>
<dbReference type="KEGG" id="mcg:GL4_2962"/>
<organism evidence="15 16">
    <name type="scientific">Methyloceanibacter caenitepidi</name>
    <dbReference type="NCBI Taxonomy" id="1384459"/>
    <lineage>
        <taxon>Bacteria</taxon>
        <taxon>Pseudomonadati</taxon>
        <taxon>Pseudomonadota</taxon>
        <taxon>Alphaproteobacteria</taxon>
        <taxon>Hyphomicrobiales</taxon>
        <taxon>Hyphomicrobiaceae</taxon>
        <taxon>Methyloceanibacter</taxon>
    </lineage>
</organism>
<feature type="region of interest" description="Disordered" evidence="13">
    <location>
        <begin position="1"/>
        <end position="21"/>
    </location>
</feature>
<keyword evidence="7" id="KW-0630">Potassium</keyword>
<evidence type="ECO:0000313" key="16">
    <source>
        <dbReference type="Proteomes" id="UP000031643"/>
    </source>
</evidence>
<evidence type="ECO:0000256" key="4">
    <source>
        <dbReference type="ARBA" id="ARBA00022538"/>
    </source>
</evidence>
<evidence type="ECO:0000256" key="8">
    <source>
        <dbReference type="ARBA" id="ARBA00022989"/>
    </source>
</evidence>
<reference evidence="15 16" key="1">
    <citation type="submission" date="2014-09" db="EMBL/GenBank/DDBJ databases">
        <title>Genome sequencing of Methyloceanibacter caenitepidi Gela4.</title>
        <authorList>
            <person name="Takeuchi M."/>
            <person name="Susumu S."/>
            <person name="Kamagata Y."/>
            <person name="Oshima K."/>
            <person name="Hattori M."/>
            <person name="Iwasaki W."/>
        </authorList>
    </citation>
    <scope>NUCLEOTIDE SEQUENCE [LARGE SCALE GENOMIC DNA]</scope>
    <source>
        <strain evidence="15 16">Gela4</strain>
    </source>
</reference>
<feature type="transmembrane region" description="Helical" evidence="14">
    <location>
        <begin position="180"/>
        <end position="205"/>
    </location>
</feature>
<evidence type="ECO:0000256" key="3">
    <source>
        <dbReference type="ARBA" id="ARBA00022448"/>
    </source>
</evidence>
<evidence type="ECO:0000256" key="11">
    <source>
        <dbReference type="ARBA" id="ARBA00023303"/>
    </source>
</evidence>
<accession>A0A0A8K8U0</accession>
<sequence>MADAAPPRQLNGGKMPNGTRIGGTRKAAGFIPTRRLEALTDAVFAFAMTLLVLNIELPDDFDPKTTRDFMQGLAGLSDTFIAYLITFLVLVAFWSGRAQATHEPEMASPSYARATLFHLLWVTVLPFSMLAVSRYDVAGAVWLYSANMILLAVTGILISRATKRDSGREDAGDGRIEFGLLIASAILSMLISLISPDYAMLAYVLNFAAPFLRRRVDG</sequence>
<evidence type="ECO:0000256" key="6">
    <source>
        <dbReference type="ARBA" id="ARBA00022826"/>
    </source>
</evidence>
<evidence type="ECO:0000256" key="7">
    <source>
        <dbReference type="ARBA" id="ARBA00022958"/>
    </source>
</evidence>
<dbReference type="AlphaFoldDB" id="A0A0A8K8U0"/>
<keyword evidence="9" id="KW-0406">Ion transport</keyword>
<feature type="transmembrane region" description="Helical" evidence="14">
    <location>
        <begin position="116"/>
        <end position="135"/>
    </location>
</feature>
<dbReference type="Pfam" id="PF06736">
    <property type="entry name" value="TMEM175"/>
    <property type="match status" value="1"/>
</dbReference>
<proteinExistence type="inferred from homology"/>
<evidence type="ECO:0000256" key="14">
    <source>
        <dbReference type="SAM" id="Phobius"/>
    </source>
</evidence>
<evidence type="ECO:0000256" key="5">
    <source>
        <dbReference type="ARBA" id="ARBA00022692"/>
    </source>
</evidence>
<keyword evidence="6" id="KW-0631">Potassium channel</keyword>
<evidence type="ECO:0000256" key="13">
    <source>
        <dbReference type="SAM" id="MobiDB-lite"/>
    </source>
</evidence>
<dbReference type="GO" id="GO:0016020">
    <property type="term" value="C:membrane"/>
    <property type="evidence" value="ECO:0007669"/>
    <property type="project" value="UniProtKB-SubCell"/>
</dbReference>
<comment type="catalytic activity">
    <reaction evidence="12">
        <text>K(+)(in) = K(+)(out)</text>
        <dbReference type="Rhea" id="RHEA:29463"/>
        <dbReference type="ChEBI" id="CHEBI:29103"/>
    </reaction>
</comment>
<dbReference type="EMBL" id="AP014648">
    <property type="protein sequence ID" value="BAQ18394.1"/>
    <property type="molecule type" value="Genomic_DNA"/>
</dbReference>
<feature type="transmembrane region" description="Helical" evidence="14">
    <location>
        <begin position="36"/>
        <end position="55"/>
    </location>
</feature>
<gene>
    <name evidence="15" type="ORF">GL4_2962</name>
</gene>
<dbReference type="InterPro" id="IPR010617">
    <property type="entry name" value="TMEM175-like"/>
</dbReference>
<keyword evidence="3" id="KW-0813">Transport</keyword>
<dbReference type="GO" id="GO:0015252">
    <property type="term" value="F:proton channel activity"/>
    <property type="evidence" value="ECO:0007669"/>
    <property type="project" value="InterPro"/>
</dbReference>
<protein>
    <submittedName>
        <fullName evidence="15">Integral membrane protein</fullName>
    </submittedName>
</protein>
<dbReference type="Proteomes" id="UP000031643">
    <property type="component" value="Chromosome"/>
</dbReference>
<evidence type="ECO:0000256" key="2">
    <source>
        <dbReference type="ARBA" id="ARBA00006920"/>
    </source>
</evidence>
<keyword evidence="10 14" id="KW-0472">Membrane</keyword>
<dbReference type="HOGENOM" id="CLU_090238_3_2_5"/>
<keyword evidence="5 14" id="KW-0812">Transmembrane</keyword>
<dbReference type="OrthoDB" id="7626281at2"/>
<comment type="subcellular location">
    <subcellularLocation>
        <location evidence="1">Membrane</location>
        <topology evidence="1">Multi-pass membrane protein</topology>
    </subcellularLocation>
</comment>
<keyword evidence="11" id="KW-0407">Ion channel</keyword>
<keyword evidence="4" id="KW-0633">Potassium transport</keyword>
<dbReference type="GO" id="GO:0005267">
    <property type="term" value="F:potassium channel activity"/>
    <property type="evidence" value="ECO:0007669"/>
    <property type="project" value="UniProtKB-KW"/>
</dbReference>
<evidence type="ECO:0000313" key="15">
    <source>
        <dbReference type="EMBL" id="BAQ18394.1"/>
    </source>
</evidence>
<evidence type="ECO:0000256" key="10">
    <source>
        <dbReference type="ARBA" id="ARBA00023136"/>
    </source>
</evidence>
<evidence type="ECO:0000256" key="9">
    <source>
        <dbReference type="ARBA" id="ARBA00023065"/>
    </source>
</evidence>
<feature type="transmembrane region" description="Helical" evidence="14">
    <location>
        <begin position="75"/>
        <end position="95"/>
    </location>
</feature>
<keyword evidence="16" id="KW-1185">Reference proteome</keyword>
<evidence type="ECO:0000256" key="12">
    <source>
        <dbReference type="ARBA" id="ARBA00034430"/>
    </source>
</evidence>